<evidence type="ECO:0000313" key="2">
    <source>
        <dbReference type="Proteomes" id="UP001056120"/>
    </source>
</evidence>
<keyword evidence="2" id="KW-1185">Reference proteome</keyword>
<reference evidence="2" key="1">
    <citation type="journal article" date="2022" name="Mol. Ecol. Resour.">
        <title>The genomes of chicory, endive, great burdock and yacon provide insights into Asteraceae palaeo-polyploidization history and plant inulin production.</title>
        <authorList>
            <person name="Fan W."/>
            <person name="Wang S."/>
            <person name="Wang H."/>
            <person name="Wang A."/>
            <person name="Jiang F."/>
            <person name="Liu H."/>
            <person name="Zhao H."/>
            <person name="Xu D."/>
            <person name="Zhang Y."/>
        </authorList>
    </citation>
    <scope>NUCLEOTIDE SEQUENCE [LARGE SCALE GENOMIC DNA]</scope>
    <source>
        <strain evidence="2">cv. Yunnan</strain>
    </source>
</reference>
<accession>A0ACB9D8X1</accession>
<dbReference type="Proteomes" id="UP001056120">
    <property type="component" value="Linkage Group LG20"/>
</dbReference>
<protein>
    <submittedName>
        <fullName evidence="1">Uncharacterized protein</fullName>
    </submittedName>
</protein>
<evidence type="ECO:0000313" key="1">
    <source>
        <dbReference type="EMBL" id="KAI3742926.1"/>
    </source>
</evidence>
<gene>
    <name evidence="1" type="ORF">L1987_60625</name>
</gene>
<dbReference type="EMBL" id="CM042037">
    <property type="protein sequence ID" value="KAI3742926.1"/>
    <property type="molecule type" value="Genomic_DNA"/>
</dbReference>
<proteinExistence type="predicted"/>
<comment type="caution">
    <text evidence="1">The sequence shown here is derived from an EMBL/GenBank/DDBJ whole genome shotgun (WGS) entry which is preliminary data.</text>
</comment>
<reference evidence="1 2" key="2">
    <citation type="journal article" date="2022" name="Mol. Ecol. Resour.">
        <title>The genomes of chicory, endive, great burdock and yacon provide insights into Asteraceae paleo-polyploidization history and plant inulin production.</title>
        <authorList>
            <person name="Fan W."/>
            <person name="Wang S."/>
            <person name="Wang H."/>
            <person name="Wang A."/>
            <person name="Jiang F."/>
            <person name="Liu H."/>
            <person name="Zhao H."/>
            <person name="Xu D."/>
            <person name="Zhang Y."/>
        </authorList>
    </citation>
    <scope>NUCLEOTIDE SEQUENCE [LARGE SCALE GENOMIC DNA]</scope>
    <source>
        <strain evidence="2">cv. Yunnan</strain>
        <tissue evidence="1">Leaves</tissue>
    </source>
</reference>
<name>A0ACB9D8X1_9ASTR</name>
<organism evidence="1 2">
    <name type="scientific">Smallanthus sonchifolius</name>
    <dbReference type="NCBI Taxonomy" id="185202"/>
    <lineage>
        <taxon>Eukaryota</taxon>
        <taxon>Viridiplantae</taxon>
        <taxon>Streptophyta</taxon>
        <taxon>Embryophyta</taxon>
        <taxon>Tracheophyta</taxon>
        <taxon>Spermatophyta</taxon>
        <taxon>Magnoliopsida</taxon>
        <taxon>eudicotyledons</taxon>
        <taxon>Gunneridae</taxon>
        <taxon>Pentapetalae</taxon>
        <taxon>asterids</taxon>
        <taxon>campanulids</taxon>
        <taxon>Asterales</taxon>
        <taxon>Asteraceae</taxon>
        <taxon>Asteroideae</taxon>
        <taxon>Heliantheae alliance</taxon>
        <taxon>Millerieae</taxon>
        <taxon>Smallanthus</taxon>
    </lineage>
</organism>
<sequence length="96" mass="10596">MPSLAYESLSSHSAFVSSVKLLTTRSKLLLITHLRNLTEIPISDFPSQGGLIVSDSLNHNSIVNGARGSGATIRVFRHNKTEKGIFDEILKRRDSF</sequence>